<protein>
    <recommendedName>
        <fullName evidence="8">Probable membrane transporter protein</fullName>
    </recommendedName>
</protein>
<proteinExistence type="inferred from homology"/>
<evidence type="ECO:0000256" key="5">
    <source>
        <dbReference type="ARBA" id="ARBA00022692"/>
    </source>
</evidence>
<feature type="transmembrane region" description="Helical" evidence="8">
    <location>
        <begin position="131"/>
        <end position="151"/>
    </location>
</feature>
<evidence type="ECO:0000256" key="2">
    <source>
        <dbReference type="ARBA" id="ARBA00009142"/>
    </source>
</evidence>
<comment type="similarity">
    <text evidence="2 8">Belongs to the 4-toluene sulfonate uptake permease (TSUP) (TC 2.A.102) family.</text>
</comment>
<feature type="transmembrane region" description="Helical" evidence="8">
    <location>
        <begin position="205"/>
        <end position="223"/>
    </location>
</feature>
<reference evidence="9 10" key="1">
    <citation type="submission" date="2016-10" db="EMBL/GenBank/DDBJ databases">
        <authorList>
            <person name="de Groot N.N."/>
        </authorList>
    </citation>
    <scope>NUCLEOTIDE SEQUENCE [LARGE SCALE GENOMIC DNA]</scope>
    <source>
        <strain evidence="9 10">DSM 23413</strain>
    </source>
</reference>
<dbReference type="EMBL" id="FNVD01000001">
    <property type="protein sequence ID" value="SEF40966.1"/>
    <property type="molecule type" value="Genomic_DNA"/>
</dbReference>
<feature type="transmembrane region" description="Helical" evidence="8">
    <location>
        <begin position="229"/>
        <end position="247"/>
    </location>
</feature>
<evidence type="ECO:0000313" key="10">
    <source>
        <dbReference type="Proteomes" id="UP000236742"/>
    </source>
</evidence>
<gene>
    <name evidence="9" type="ORF">SAMN05421751_101120</name>
</gene>
<evidence type="ECO:0000256" key="8">
    <source>
        <dbReference type="RuleBase" id="RU363041"/>
    </source>
</evidence>
<keyword evidence="3" id="KW-0813">Transport</keyword>
<evidence type="ECO:0000256" key="6">
    <source>
        <dbReference type="ARBA" id="ARBA00022989"/>
    </source>
</evidence>
<dbReference type="InterPro" id="IPR002781">
    <property type="entry name" value="TM_pro_TauE-like"/>
</dbReference>
<keyword evidence="7 8" id="KW-0472">Membrane</keyword>
<dbReference type="Proteomes" id="UP000236742">
    <property type="component" value="Unassembled WGS sequence"/>
</dbReference>
<dbReference type="PANTHER" id="PTHR30269:SF37">
    <property type="entry name" value="MEMBRANE TRANSPORTER PROTEIN"/>
    <property type="match status" value="1"/>
</dbReference>
<sequence>MLELSPMFFLVAAPAVTFAGISKGGFGSGAAFAAATILALVIEPGQALGVMLPLLMLVDAATLRPYWRRWSWPESRAMILGGLPGVALGVAFYRAVDADTMRLLIGGIAVAFVLWQIGQRSGLIRPFERRLPVWAGLIAGAAAGFTSFVSHAGGPPAAVYLLSRQLDKTRYQASTVLIFWAINIFKFVPYAFLGMFTLQTALADLLLAPFAILGAWLGVRAHWLVPERLFFGLTYALLLVTGGKLILDGLA</sequence>
<keyword evidence="10" id="KW-1185">Reference proteome</keyword>
<feature type="transmembrane region" description="Helical" evidence="8">
    <location>
        <begin position="29"/>
        <end position="56"/>
    </location>
</feature>
<evidence type="ECO:0000256" key="3">
    <source>
        <dbReference type="ARBA" id="ARBA00022448"/>
    </source>
</evidence>
<feature type="transmembrane region" description="Helical" evidence="8">
    <location>
        <begin position="171"/>
        <end position="193"/>
    </location>
</feature>
<accession>A0A1H5RRJ4</accession>
<dbReference type="Pfam" id="PF01925">
    <property type="entry name" value="TauE"/>
    <property type="match status" value="1"/>
</dbReference>
<keyword evidence="5 8" id="KW-0812">Transmembrane</keyword>
<name>A0A1H5RRJ4_9RHOB</name>
<comment type="subcellular location">
    <subcellularLocation>
        <location evidence="1 8">Cell membrane</location>
        <topology evidence="1 8">Multi-pass membrane protein</topology>
    </subcellularLocation>
</comment>
<evidence type="ECO:0000256" key="7">
    <source>
        <dbReference type="ARBA" id="ARBA00023136"/>
    </source>
</evidence>
<evidence type="ECO:0000256" key="4">
    <source>
        <dbReference type="ARBA" id="ARBA00022475"/>
    </source>
</evidence>
<dbReference type="InterPro" id="IPR052017">
    <property type="entry name" value="TSUP"/>
</dbReference>
<feature type="transmembrane region" description="Helical" evidence="8">
    <location>
        <begin position="101"/>
        <end position="119"/>
    </location>
</feature>
<organism evidence="9 10">
    <name type="scientific">Jhaorihella thermophila</name>
    <dbReference type="NCBI Taxonomy" id="488547"/>
    <lineage>
        <taxon>Bacteria</taxon>
        <taxon>Pseudomonadati</taxon>
        <taxon>Pseudomonadota</taxon>
        <taxon>Alphaproteobacteria</taxon>
        <taxon>Rhodobacterales</taxon>
        <taxon>Paracoccaceae</taxon>
        <taxon>Jhaorihella</taxon>
    </lineage>
</organism>
<keyword evidence="4 8" id="KW-1003">Cell membrane</keyword>
<dbReference type="AlphaFoldDB" id="A0A1H5RRJ4"/>
<evidence type="ECO:0000313" key="9">
    <source>
        <dbReference type="EMBL" id="SEF40966.1"/>
    </source>
</evidence>
<keyword evidence="6 8" id="KW-1133">Transmembrane helix</keyword>
<feature type="transmembrane region" description="Helical" evidence="8">
    <location>
        <begin position="77"/>
        <end position="95"/>
    </location>
</feature>
<dbReference type="GO" id="GO:0005886">
    <property type="term" value="C:plasma membrane"/>
    <property type="evidence" value="ECO:0007669"/>
    <property type="project" value="UniProtKB-SubCell"/>
</dbReference>
<dbReference type="OrthoDB" id="7028171at2"/>
<dbReference type="RefSeq" id="WP_104006172.1">
    <property type="nucleotide sequence ID" value="NZ_FNVD01000001.1"/>
</dbReference>
<dbReference type="PANTHER" id="PTHR30269">
    <property type="entry name" value="TRANSMEMBRANE PROTEIN YFCA"/>
    <property type="match status" value="1"/>
</dbReference>
<evidence type="ECO:0000256" key="1">
    <source>
        <dbReference type="ARBA" id="ARBA00004651"/>
    </source>
</evidence>